<reference evidence="1" key="1">
    <citation type="submission" date="2023-06" db="EMBL/GenBank/DDBJ databases">
        <authorList>
            <person name="Delattre M."/>
        </authorList>
    </citation>
    <scope>NUCLEOTIDE SEQUENCE</scope>
    <source>
        <strain evidence="1">AF72</strain>
    </source>
</reference>
<feature type="non-terminal residue" evidence="1">
    <location>
        <position position="1"/>
    </location>
</feature>
<evidence type="ECO:0000313" key="1">
    <source>
        <dbReference type="EMBL" id="CAJ0571105.1"/>
    </source>
</evidence>
<gene>
    <name evidence="1" type="ORF">MSPICULIGERA_LOCUS9529</name>
</gene>
<proteinExistence type="predicted"/>
<name>A0AA36FY53_9BILA</name>
<accession>A0AA36FY53</accession>
<protein>
    <submittedName>
        <fullName evidence="1">Uncharacterized protein</fullName>
    </submittedName>
</protein>
<evidence type="ECO:0000313" key="2">
    <source>
        <dbReference type="Proteomes" id="UP001177023"/>
    </source>
</evidence>
<dbReference type="EMBL" id="CATQJA010002533">
    <property type="protein sequence ID" value="CAJ0571105.1"/>
    <property type="molecule type" value="Genomic_DNA"/>
</dbReference>
<keyword evidence="2" id="KW-1185">Reference proteome</keyword>
<organism evidence="1 2">
    <name type="scientific">Mesorhabditis spiculigera</name>
    <dbReference type="NCBI Taxonomy" id="96644"/>
    <lineage>
        <taxon>Eukaryota</taxon>
        <taxon>Metazoa</taxon>
        <taxon>Ecdysozoa</taxon>
        <taxon>Nematoda</taxon>
        <taxon>Chromadorea</taxon>
        <taxon>Rhabditida</taxon>
        <taxon>Rhabditina</taxon>
        <taxon>Rhabditomorpha</taxon>
        <taxon>Rhabditoidea</taxon>
        <taxon>Rhabditidae</taxon>
        <taxon>Mesorhabditinae</taxon>
        <taxon>Mesorhabditis</taxon>
    </lineage>
</organism>
<dbReference type="Proteomes" id="UP001177023">
    <property type="component" value="Unassembled WGS sequence"/>
</dbReference>
<sequence length="202" mass="23430">MFGRFKPGGEERCVVDWYDMHHGTNRATDLIEALKKVVYHLLKNLLRKIDKMETMKAIMESHVKTGRKESSHRDLSKYALKGLVYQLFKTLLRKISTMANDVRNVIKYLNRCFLTDIPEVKYIRRYPPPQNLTQPTAWRSIKAEAIYFIRCNSLTEDTTAAEQKNMKNGKRCGECCVSYFSKTDGHVSTLIGFLLTEGREVK</sequence>
<dbReference type="AlphaFoldDB" id="A0AA36FY53"/>
<comment type="caution">
    <text evidence="1">The sequence shown here is derived from an EMBL/GenBank/DDBJ whole genome shotgun (WGS) entry which is preliminary data.</text>
</comment>